<organism evidence="1 2">
    <name type="scientific">Paenibacillus algicola</name>
    <dbReference type="NCBI Taxonomy" id="2565926"/>
    <lineage>
        <taxon>Bacteria</taxon>
        <taxon>Bacillati</taxon>
        <taxon>Bacillota</taxon>
        <taxon>Bacilli</taxon>
        <taxon>Bacillales</taxon>
        <taxon>Paenibacillaceae</taxon>
        <taxon>Paenibacillus</taxon>
    </lineage>
</organism>
<evidence type="ECO:0000313" key="2">
    <source>
        <dbReference type="Proteomes" id="UP000300879"/>
    </source>
</evidence>
<reference evidence="1 2" key="1">
    <citation type="submission" date="2019-05" db="EMBL/GenBank/DDBJ databases">
        <authorList>
            <person name="Chen C."/>
        </authorList>
    </citation>
    <scope>NUCLEOTIDE SEQUENCE [LARGE SCALE GENOMIC DNA]</scope>
    <source>
        <strain evidence="1 2">HB172198</strain>
    </source>
</reference>
<gene>
    <name evidence="1" type="ORF">E6C60_3978</name>
</gene>
<dbReference type="EMBL" id="CP040396">
    <property type="protein sequence ID" value="QCT04683.1"/>
    <property type="molecule type" value="Genomic_DNA"/>
</dbReference>
<dbReference type="AlphaFoldDB" id="A0A4P8XQ81"/>
<sequence length="44" mass="4981">MRPLAAPAPNEHEKPNTFSLTLPKLGTNVSRRIHLTSHFPQVYI</sequence>
<accession>A0A4P8XQ81</accession>
<dbReference type="KEGG" id="palo:E6C60_3978"/>
<protein>
    <submittedName>
        <fullName evidence="1">Uncharacterized protein</fullName>
    </submittedName>
</protein>
<name>A0A4P8XQ81_9BACL</name>
<dbReference type="Proteomes" id="UP000300879">
    <property type="component" value="Chromosome"/>
</dbReference>
<proteinExistence type="predicted"/>
<keyword evidence="2" id="KW-1185">Reference proteome</keyword>
<evidence type="ECO:0000313" key="1">
    <source>
        <dbReference type="EMBL" id="QCT04683.1"/>
    </source>
</evidence>